<evidence type="ECO:0000313" key="2">
    <source>
        <dbReference type="EMBL" id="WLG71286.1"/>
    </source>
</evidence>
<keyword evidence="2" id="KW-0808">Transferase</keyword>
<name>A0AA49LMT7_9CHLO</name>
<dbReference type="EMBL" id="OQ849777">
    <property type="protein sequence ID" value="WLG71286.1"/>
    <property type="molecule type" value="Genomic_DNA"/>
</dbReference>
<evidence type="ECO:0000259" key="1">
    <source>
        <dbReference type="Pfam" id="PF08388"/>
    </source>
</evidence>
<dbReference type="InterPro" id="IPR013597">
    <property type="entry name" value="Mat_intron_G2"/>
</dbReference>
<geneLocation type="chloroplast" evidence="2"/>
<feature type="domain" description="Group II intron maturase-specific" evidence="1">
    <location>
        <begin position="1044"/>
        <end position="1116"/>
    </location>
</feature>
<protein>
    <submittedName>
        <fullName evidence="2">Reverse transcriptase</fullName>
    </submittedName>
</protein>
<sequence>MFNQKIAFKQEPKVTIRVFSFFSKPRQKYKKKYYLPCRSCPQGGQSDSKRPLPFLTFNLKSPYTLNKNGQINESLERTSQRKNILLFGLSLPANQNNKIWQKSRINKEHIKKKELNSSELIFALRCYKTKLNFYKGKCLFSLTFLSLLPKVTTKITFFCSVTTQVTKNDEAIVGNLAAGHPKVQAKLIEQQLSGLKLKQNKEVENATFFYSIDHLSIQNPWKIKWMDGMLQCSNAPIIKRSINYKTKPEFKRMRKAVTHIQNLYKHFSLFTLRGTLNYTKKKSLDFFQTQTLKILLTLNFFQTNHFLFKQNVNSFKFFKLNLFYRKCKEISLSKLTKKEFQVHGEFFNFFSYYCPSLLPFAVPVQKINMAEATFDKTYKYRVYFVPPAIKKLKNKPIFFYPLSYKWICLINKTILVSLAFLNFNTVKFTSFLPSRLFEQSSSPTIAPSPSFALSPKVTKQFCSRKIKTKKVTHFLYDSAFVSFLPVFTLTSCRFCPRPPMVAWPFAIATLAVAKATEAIGQDSKRARTFPVATLAVTQELGYCESNRKAAMLFFNFALAKSYSRKGVIILNLKQKPGTAITASLSQQKQKKIAKIAIPNHRRVAMTVKNIQNKSIITGSTFEVIPKEALIKYLYGASFYFYLITNLNKYHQNLLEILWFHSKKQKPFFLFFAYRFKLLARKSIFLFSPTTVDVLLAMANFSYLFLNLNLTTIWFVQQTLKNWLLSSFLELPTFDYTTLAPFCPSFLPFEMALRPITTSTNVPFVPFPVAMSQLKSPLGSPKVTEQFCYRKIKRKKVIYYPKFILNQTQKESKKNRDKTKNKKIRAIWFESLGYSVSSLLSGFLQKLNINNQVCIQKFFFNFAGLSIHKYNTSPQLLSYKSLEFYHYSLYSGSFDPLAIIPFYYPTDGTYKSSRDALEHWSIPSMEYSIFSLLPTATNGSLAFPVATLAVTQELGYCDFCCPFAVAKATGKSDRSNRTGQQKAKAKNLGWTKVKTKKNRSLYVPFTGRNNYNNLPFFLHLKGFYQSGKVFVLPSRSSVQNHCSVLKNILKRSKTDTPMSIIQKLSPKIISWSTYYSQFHSFSRIFTYLDYFTFRFLWRWACRRHPKKSRQWIKQKYFLNLSTLKKYEQIVLLYSPTLLIFAAQTKNGKDYFCLPSHKNYLLSDL</sequence>
<accession>A0AA49LMT7</accession>
<dbReference type="GO" id="GO:0003964">
    <property type="term" value="F:RNA-directed DNA polymerase activity"/>
    <property type="evidence" value="ECO:0007669"/>
    <property type="project" value="UniProtKB-KW"/>
</dbReference>
<dbReference type="Pfam" id="PF08388">
    <property type="entry name" value="GIIM"/>
    <property type="match status" value="1"/>
</dbReference>
<keyword evidence="2" id="KW-0695">RNA-directed DNA polymerase</keyword>
<organism evidence="2">
    <name type="scientific">Johansenicoccus eremophilus</name>
    <dbReference type="NCBI Taxonomy" id="3068301"/>
    <lineage>
        <taxon>Eukaryota</taxon>
        <taxon>Viridiplantae</taxon>
        <taxon>Chlorophyta</taxon>
        <taxon>core chlorophytes</taxon>
        <taxon>Chlorophyceae</taxon>
        <taxon>CS clade</taxon>
        <taxon>Sphaeropleales</taxon>
        <taxon>Sphaeropleales incertae sedis</taxon>
        <taxon>Johansenicoccus</taxon>
    </lineage>
</organism>
<keyword evidence="2" id="KW-0548">Nucleotidyltransferase</keyword>
<reference evidence="2" key="1">
    <citation type="journal article" date="2023" name="Plant Ecol Evol">
        <title>Johansenicoccus eremophilus, gen. et sp. nov., a novel evolutionary lineage in Chlorophyceae with unusual genomic features.</title>
        <authorList>
            <person name="Fucikova K."/>
            <person name="Taylor M."/>
            <person name="Lewis L.A."/>
            <person name="Niece B.K."/>
            <person name="Isaac A.S."/>
            <person name="Pietrasiak N."/>
        </authorList>
    </citation>
    <scope>NUCLEOTIDE SEQUENCE</scope>
    <source>
        <strain evidence="2">WJT24VFNP31</strain>
    </source>
</reference>
<dbReference type="AlphaFoldDB" id="A0AA49LMT7"/>
<keyword evidence="2" id="KW-0934">Plastid</keyword>
<keyword evidence="2" id="KW-0150">Chloroplast</keyword>
<proteinExistence type="predicted"/>